<dbReference type="AlphaFoldDB" id="A0A382BV40"/>
<gene>
    <name evidence="1" type="ORF">METZ01_LOCUS170338</name>
</gene>
<sequence>VLRSLSTQLNPEVYLPEGGNALYVFALPE</sequence>
<reference evidence="1" key="1">
    <citation type="submission" date="2018-05" db="EMBL/GenBank/DDBJ databases">
        <authorList>
            <person name="Lanie J.A."/>
            <person name="Ng W.-L."/>
            <person name="Kazmierczak K.M."/>
            <person name="Andrzejewski T.M."/>
            <person name="Davidsen T.M."/>
            <person name="Wayne K.J."/>
            <person name="Tettelin H."/>
            <person name="Glass J.I."/>
            <person name="Rusch D."/>
            <person name="Podicherti R."/>
            <person name="Tsui H.-C.T."/>
            <person name="Winkler M.E."/>
        </authorList>
    </citation>
    <scope>NUCLEOTIDE SEQUENCE</scope>
</reference>
<name>A0A382BV40_9ZZZZ</name>
<proteinExistence type="predicted"/>
<protein>
    <submittedName>
        <fullName evidence="1">Uncharacterized protein</fullName>
    </submittedName>
</protein>
<evidence type="ECO:0000313" key="1">
    <source>
        <dbReference type="EMBL" id="SVB17484.1"/>
    </source>
</evidence>
<dbReference type="EMBL" id="UINC01031436">
    <property type="protein sequence ID" value="SVB17484.1"/>
    <property type="molecule type" value="Genomic_DNA"/>
</dbReference>
<feature type="non-terminal residue" evidence="1">
    <location>
        <position position="1"/>
    </location>
</feature>
<accession>A0A382BV40</accession>
<organism evidence="1">
    <name type="scientific">marine metagenome</name>
    <dbReference type="NCBI Taxonomy" id="408172"/>
    <lineage>
        <taxon>unclassified sequences</taxon>
        <taxon>metagenomes</taxon>
        <taxon>ecological metagenomes</taxon>
    </lineage>
</organism>